<dbReference type="PROSITE" id="PS50943">
    <property type="entry name" value="HTH_CROC1"/>
    <property type="match status" value="1"/>
</dbReference>
<organism evidence="2 3">
    <name type="scientific">Nesterenkonia alkaliphila</name>
    <dbReference type="NCBI Taxonomy" id="1463631"/>
    <lineage>
        <taxon>Bacteria</taxon>
        <taxon>Bacillati</taxon>
        <taxon>Actinomycetota</taxon>
        <taxon>Actinomycetes</taxon>
        <taxon>Micrococcales</taxon>
        <taxon>Micrococcaceae</taxon>
        <taxon>Nesterenkonia</taxon>
    </lineage>
</organism>
<dbReference type="InterPro" id="IPR001387">
    <property type="entry name" value="Cro/C1-type_HTH"/>
</dbReference>
<dbReference type="Gene3D" id="1.10.260.40">
    <property type="entry name" value="lambda repressor-like DNA-binding domains"/>
    <property type="match status" value="1"/>
</dbReference>
<dbReference type="PANTHER" id="PTHR35010:SF2">
    <property type="entry name" value="BLL4672 PROTEIN"/>
    <property type="match status" value="1"/>
</dbReference>
<dbReference type="Pfam" id="PF17765">
    <property type="entry name" value="MLTR_LBD"/>
    <property type="match status" value="1"/>
</dbReference>
<accession>A0A7K1UKB1</accession>
<dbReference type="InterPro" id="IPR041413">
    <property type="entry name" value="MLTR_LBD"/>
</dbReference>
<dbReference type="Pfam" id="PF13560">
    <property type="entry name" value="HTH_31"/>
    <property type="match status" value="1"/>
</dbReference>
<evidence type="ECO:0000313" key="2">
    <source>
        <dbReference type="EMBL" id="MVT26854.1"/>
    </source>
</evidence>
<dbReference type="SMART" id="SM00530">
    <property type="entry name" value="HTH_XRE"/>
    <property type="match status" value="1"/>
</dbReference>
<comment type="caution">
    <text evidence="2">The sequence shown here is derived from an EMBL/GenBank/DDBJ whole genome shotgun (WGS) entry which is preliminary data.</text>
</comment>
<gene>
    <name evidence="2" type="ORF">GNZ21_10885</name>
</gene>
<reference evidence="2 3" key="1">
    <citation type="submission" date="2019-12" db="EMBL/GenBank/DDBJ databases">
        <title>Nesterenkonia muleiensis sp. nov., a novel actinobacterium isolated from sap of Populus euphratica.</title>
        <authorList>
            <person name="Wang R."/>
        </authorList>
    </citation>
    <scope>NUCLEOTIDE SEQUENCE [LARGE SCALE GENOMIC DNA]</scope>
    <source>
        <strain evidence="2 3">F10</strain>
    </source>
</reference>
<dbReference type="OrthoDB" id="3518652at2"/>
<evidence type="ECO:0000313" key="3">
    <source>
        <dbReference type="Proteomes" id="UP000460157"/>
    </source>
</evidence>
<dbReference type="CDD" id="cd00093">
    <property type="entry name" value="HTH_XRE"/>
    <property type="match status" value="1"/>
</dbReference>
<dbReference type="InterPro" id="IPR010982">
    <property type="entry name" value="Lambda_DNA-bd_dom_sf"/>
</dbReference>
<dbReference type="GO" id="GO:0003677">
    <property type="term" value="F:DNA binding"/>
    <property type="evidence" value="ECO:0007669"/>
    <property type="project" value="InterPro"/>
</dbReference>
<name>A0A7K1UKB1_9MICC</name>
<feature type="domain" description="HTH cro/C1-type" evidence="1">
    <location>
        <begin position="35"/>
        <end position="82"/>
    </location>
</feature>
<keyword evidence="3" id="KW-1185">Reference proteome</keyword>
<evidence type="ECO:0000259" key="1">
    <source>
        <dbReference type="PROSITE" id="PS50943"/>
    </source>
</evidence>
<dbReference type="SUPFAM" id="SSF47413">
    <property type="entry name" value="lambda repressor-like DNA-binding domains"/>
    <property type="match status" value="1"/>
</dbReference>
<dbReference type="RefSeq" id="WP_157324238.1">
    <property type="nucleotide sequence ID" value="NZ_BMFX01000003.1"/>
</dbReference>
<sequence length="298" mass="33067">MNSKNEAREFLMSRRAKLRPDQAGLSTSGHRRVTGLRRSEVASLADVSLEYYTKIERGNLAGVSDGVLESIATALQLDEAEREHLFDLARAANGGADPVRRRKPRKRWQPRESLTRALDAIVTGPTFVRNGRMDVLATNALGRAFYDHVFEDPGRGNLARFCFLDERAREFYPDWEQAADVTVAILRSEAGRDPRDKQLHDLVGELSTCSDAFRTRWGAHDVRRHGTGTKDFHHHEVGDLTLSYEGLELTAEPGLSLVIYAAAPASVSQERLNLLASWNAPQPEASSTEGASTSVQEN</sequence>
<protein>
    <submittedName>
        <fullName evidence="2">Helix-turn-helix domain-containing protein</fullName>
    </submittedName>
</protein>
<dbReference type="Gene3D" id="3.30.450.180">
    <property type="match status" value="1"/>
</dbReference>
<proteinExistence type="predicted"/>
<dbReference type="Proteomes" id="UP000460157">
    <property type="component" value="Unassembled WGS sequence"/>
</dbReference>
<dbReference type="AlphaFoldDB" id="A0A7K1UKB1"/>
<dbReference type="PANTHER" id="PTHR35010">
    <property type="entry name" value="BLL4672 PROTEIN-RELATED"/>
    <property type="match status" value="1"/>
</dbReference>
<dbReference type="EMBL" id="WRPM01000074">
    <property type="protein sequence ID" value="MVT26854.1"/>
    <property type="molecule type" value="Genomic_DNA"/>
</dbReference>